<feature type="compositionally biased region" description="Polar residues" evidence="6">
    <location>
        <begin position="66"/>
        <end position="78"/>
    </location>
</feature>
<feature type="compositionally biased region" description="Low complexity" evidence="6">
    <location>
        <begin position="40"/>
        <end position="65"/>
    </location>
</feature>
<proteinExistence type="inferred from homology"/>
<evidence type="ECO:0000256" key="4">
    <source>
        <dbReference type="ARBA" id="ARBA00022801"/>
    </source>
</evidence>
<keyword evidence="4 9" id="KW-0378">Hydrolase</keyword>
<feature type="domain" description="Glycoside hydrolase family 3 N-terminal" evidence="8">
    <location>
        <begin position="87"/>
        <end position="414"/>
    </location>
</feature>
<dbReference type="RefSeq" id="WP_310289700.1">
    <property type="nucleotide sequence ID" value="NZ_BAAAWO010000001.1"/>
</dbReference>
<sequence length="419" mass="43654">MSILRAKISLRCRILPLVVLTALVLAGCTPAPAPTGSAGTSAPGNTAPSSSPTPSTDPNQSQTTPGNGPTSAPQQSAAEKSLDAMGLKEKIGQVLMVGVPATGSSSADRAVIAEHALGNFFLKGRSGAGNTTTAAVVDKVESTISKTLSADIDPFVATDQEGGSVQVLKGSGFSTLPAALTQGGWATQTLRERASDWGQELAEAGINVNLAPVADTVASAAFAPSNAPIGYWKREYGYDPDTVSAASRAFSAGMLAAGVDPVIKHFPGLGRVTKNTDTTRNVTDTRTTRHDAYLKPFKDGIAAGNDWVMVSNAYYAKIDAKNIAPFSSTVMREMLREDLGFNGIIVSDDMCEAAQLDPWAPGTRALRFFEAGGTMMLCVNAGNMPAIAKALHAKASKDPAFARIIDSAALRVLEVKERR</sequence>
<keyword evidence="5 9" id="KW-0326">Glycosidase</keyword>
<dbReference type="PROSITE" id="PS51257">
    <property type="entry name" value="PROKAR_LIPOPROTEIN"/>
    <property type="match status" value="1"/>
</dbReference>
<dbReference type="EMBL" id="JAVDYI010000001">
    <property type="protein sequence ID" value="MDR7358032.1"/>
    <property type="molecule type" value="Genomic_DNA"/>
</dbReference>
<dbReference type="PANTHER" id="PTHR30480">
    <property type="entry name" value="BETA-HEXOSAMINIDASE-RELATED"/>
    <property type="match status" value="1"/>
</dbReference>
<evidence type="ECO:0000313" key="10">
    <source>
        <dbReference type="Proteomes" id="UP001183817"/>
    </source>
</evidence>
<dbReference type="InterPro" id="IPR050226">
    <property type="entry name" value="NagZ_Beta-hexosaminidase"/>
</dbReference>
<evidence type="ECO:0000256" key="1">
    <source>
        <dbReference type="ARBA" id="ARBA00001231"/>
    </source>
</evidence>
<dbReference type="InterPro" id="IPR001764">
    <property type="entry name" value="Glyco_hydro_3_N"/>
</dbReference>
<reference evidence="9 10" key="1">
    <citation type="submission" date="2023-07" db="EMBL/GenBank/DDBJ databases">
        <title>Sequencing the genomes of 1000 actinobacteria strains.</title>
        <authorList>
            <person name="Klenk H.-P."/>
        </authorList>
    </citation>
    <scope>NUCLEOTIDE SEQUENCE [LARGE SCALE GENOMIC DNA]</scope>
    <source>
        <strain evidence="9 10">DSM 20167</strain>
    </source>
</reference>
<accession>A0ABU2BHB0</accession>
<protein>
    <recommendedName>
        <fullName evidence="3">beta-N-acetylhexosaminidase</fullName>
        <ecNumber evidence="3">3.2.1.52</ecNumber>
    </recommendedName>
</protein>
<evidence type="ECO:0000256" key="2">
    <source>
        <dbReference type="ARBA" id="ARBA00005336"/>
    </source>
</evidence>
<feature type="signal peptide" evidence="7">
    <location>
        <begin position="1"/>
        <end position="33"/>
    </location>
</feature>
<comment type="caution">
    <text evidence="9">The sequence shown here is derived from an EMBL/GenBank/DDBJ whole genome shotgun (WGS) entry which is preliminary data.</text>
</comment>
<dbReference type="PANTHER" id="PTHR30480:SF13">
    <property type="entry name" value="BETA-HEXOSAMINIDASE"/>
    <property type="match status" value="1"/>
</dbReference>
<comment type="catalytic activity">
    <reaction evidence="1">
        <text>Hydrolysis of terminal non-reducing N-acetyl-D-hexosamine residues in N-acetyl-beta-D-hexosaminides.</text>
        <dbReference type="EC" id="3.2.1.52"/>
    </reaction>
</comment>
<evidence type="ECO:0000256" key="5">
    <source>
        <dbReference type="ARBA" id="ARBA00023295"/>
    </source>
</evidence>
<dbReference type="GO" id="GO:0004563">
    <property type="term" value="F:beta-N-acetylhexosaminidase activity"/>
    <property type="evidence" value="ECO:0007669"/>
    <property type="project" value="UniProtKB-EC"/>
</dbReference>
<feature type="region of interest" description="Disordered" evidence="6">
    <location>
        <begin position="33"/>
        <end position="82"/>
    </location>
</feature>
<evidence type="ECO:0000256" key="6">
    <source>
        <dbReference type="SAM" id="MobiDB-lite"/>
    </source>
</evidence>
<keyword evidence="7" id="KW-0732">Signal</keyword>
<gene>
    <name evidence="9" type="ORF">J2S64_001723</name>
</gene>
<evidence type="ECO:0000256" key="3">
    <source>
        <dbReference type="ARBA" id="ARBA00012663"/>
    </source>
</evidence>
<evidence type="ECO:0000256" key="7">
    <source>
        <dbReference type="SAM" id="SignalP"/>
    </source>
</evidence>
<dbReference type="SUPFAM" id="SSF51445">
    <property type="entry name" value="(Trans)glycosidases"/>
    <property type="match status" value="1"/>
</dbReference>
<name>A0ABU2BHB0_9MICC</name>
<dbReference type="EC" id="3.2.1.52" evidence="3"/>
<organism evidence="9 10">
    <name type="scientific">Paeniglutamicibacter sulfureus</name>
    <dbReference type="NCBI Taxonomy" id="43666"/>
    <lineage>
        <taxon>Bacteria</taxon>
        <taxon>Bacillati</taxon>
        <taxon>Actinomycetota</taxon>
        <taxon>Actinomycetes</taxon>
        <taxon>Micrococcales</taxon>
        <taxon>Micrococcaceae</taxon>
        <taxon>Paeniglutamicibacter</taxon>
    </lineage>
</organism>
<dbReference type="InterPro" id="IPR036962">
    <property type="entry name" value="Glyco_hydro_3_N_sf"/>
</dbReference>
<evidence type="ECO:0000259" key="8">
    <source>
        <dbReference type="Pfam" id="PF00933"/>
    </source>
</evidence>
<dbReference type="InterPro" id="IPR017853">
    <property type="entry name" value="GH"/>
</dbReference>
<evidence type="ECO:0000313" key="9">
    <source>
        <dbReference type="EMBL" id="MDR7358032.1"/>
    </source>
</evidence>
<comment type="similarity">
    <text evidence="2">Belongs to the glycosyl hydrolase 3 family.</text>
</comment>
<keyword evidence="10" id="KW-1185">Reference proteome</keyword>
<dbReference type="Proteomes" id="UP001183817">
    <property type="component" value="Unassembled WGS sequence"/>
</dbReference>
<feature type="chain" id="PRO_5047375643" description="beta-N-acetylhexosaminidase" evidence="7">
    <location>
        <begin position="34"/>
        <end position="419"/>
    </location>
</feature>
<dbReference type="Pfam" id="PF00933">
    <property type="entry name" value="Glyco_hydro_3"/>
    <property type="match status" value="1"/>
</dbReference>
<dbReference type="Gene3D" id="3.20.20.300">
    <property type="entry name" value="Glycoside hydrolase, family 3, N-terminal domain"/>
    <property type="match status" value="1"/>
</dbReference>